<evidence type="ECO:0000313" key="6">
    <source>
        <dbReference type="Proteomes" id="UP000678499"/>
    </source>
</evidence>
<dbReference type="PRINTS" id="PR00759">
    <property type="entry name" value="BASICPTASE"/>
</dbReference>
<dbReference type="OrthoDB" id="4473401at2759"/>
<dbReference type="PROSITE" id="PS00280">
    <property type="entry name" value="BPTI_KUNITZ_1"/>
    <property type="match status" value="3"/>
</dbReference>
<feature type="domain" description="BPTI/Kunitz inhibitor" evidence="4">
    <location>
        <begin position="124"/>
        <end position="163"/>
    </location>
</feature>
<dbReference type="PROSITE" id="PS50279">
    <property type="entry name" value="BPTI_KUNITZ_2"/>
    <property type="match status" value="5"/>
</dbReference>
<dbReference type="GO" id="GO:0005615">
    <property type="term" value="C:extracellular space"/>
    <property type="evidence" value="ECO:0007669"/>
    <property type="project" value="TreeGrafter"/>
</dbReference>
<reference evidence="5" key="1">
    <citation type="submission" date="2020-11" db="EMBL/GenBank/DDBJ databases">
        <authorList>
            <person name="Tran Van P."/>
        </authorList>
    </citation>
    <scope>NUCLEOTIDE SEQUENCE</scope>
</reference>
<dbReference type="SMART" id="SM00131">
    <property type="entry name" value="KU"/>
    <property type="match status" value="5"/>
</dbReference>
<keyword evidence="3" id="KW-1015">Disulfide bond</keyword>
<keyword evidence="2" id="KW-0722">Serine protease inhibitor</keyword>
<feature type="domain" description="BPTI/Kunitz inhibitor" evidence="4">
    <location>
        <begin position="285"/>
        <end position="331"/>
    </location>
</feature>
<dbReference type="EMBL" id="OA891317">
    <property type="protein sequence ID" value="CAD7284690.1"/>
    <property type="molecule type" value="Genomic_DNA"/>
</dbReference>
<evidence type="ECO:0000313" key="5">
    <source>
        <dbReference type="EMBL" id="CAD7284690.1"/>
    </source>
</evidence>
<evidence type="ECO:0000256" key="3">
    <source>
        <dbReference type="ARBA" id="ARBA00023157"/>
    </source>
</evidence>
<dbReference type="Pfam" id="PF00014">
    <property type="entry name" value="Kunitz_BPTI"/>
    <property type="match status" value="5"/>
</dbReference>
<accession>A0A7R9BZV6</accession>
<proteinExistence type="predicted"/>
<sequence>VTETDFLCEFEGRQYVDGERIYPRDRTKTCLCNQAFVDEGGVDSSACRAVECGWESNYQHRLDNGCTPVYFNQGTCPIDWVCPGDKGEKVDSLSWEKHGEENKASDDTAADVVPQERPTANNVCLQPKQAGNCDALVPSFYYNAFTGKCEEFNYGGCQGNENRILHCIHSSKVHIPVIRLKDESTDDVPNSPQFEARCTLQLNRGRCYAYMPRYFFNMDSKKCEKFIYGGCLGNGNNFRTFAVCNAACSGTAKEKDLMNIVEKGEVIPTARIEKLSEGEVEEDICSLPVEKGRCMGSFRRFYYDPQKAACVGFFFGGCKGNANNFISIQQCLDKKFQKAYNLCVFLMSNAVSKHSINLSGVCYQPVQPGPCKASIKRYYYDPTNGFCKEFNYGGCKGNRNKFSKLQTCVKACSGQDRPDAQQVNQRRKTEIIDPCLQPVVKGPCRMFFKQYFFSARSGKCSSFFYGGCLGNDNRFPTEDACVNACEKRQLVVKGSDGEPLRCSLGQETFNLSSGFLPESNKCYECRCSTPPELTCREMSHACPASPGPDHSPLYTAGKCCPEYVKSDVTK</sequence>
<feature type="non-terminal residue" evidence="5">
    <location>
        <position position="570"/>
    </location>
</feature>
<organism evidence="5">
    <name type="scientific">Notodromas monacha</name>
    <dbReference type="NCBI Taxonomy" id="399045"/>
    <lineage>
        <taxon>Eukaryota</taxon>
        <taxon>Metazoa</taxon>
        <taxon>Ecdysozoa</taxon>
        <taxon>Arthropoda</taxon>
        <taxon>Crustacea</taxon>
        <taxon>Oligostraca</taxon>
        <taxon>Ostracoda</taxon>
        <taxon>Podocopa</taxon>
        <taxon>Podocopida</taxon>
        <taxon>Cypridocopina</taxon>
        <taxon>Cypridoidea</taxon>
        <taxon>Cyprididae</taxon>
        <taxon>Notodromas</taxon>
    </lineage>
</organism>
<gene>
    <name evidence="5" type="ORF">NMOB1V02_LOCUS12295</name>
</gene>
<feature type="domain" description="BPTI/Kunitz inhibitor" evidence="4">
    <location>
        <begin position="362"/>
        <end position="412"/>
    </location>
</feature>
<dbReference type="InterPro" id="IPR036880">
    <property type="entry name" value="Kunitz_BPTI_sf"/>
</dbReference>
<dbReference type="SUPFAM" id="SSF57362">
    <property type="entry name" value="BPTI-like"/>
    <property type="match status" value="5"/>
</dbReference>
<evidence type="ECO:0000259" key="4">
    <source>
        <dbReference type="PROSITE" id="PS50279"/>
    </source>
</evidence>
<dbReference type="InterPro" id="IPR020901">
    <property type="entry name" value="Prtase_inh_Kunz-CS"/>
</dbReference>
<dbReference type="PANTHER" id="PTHR10083">
    <property type="entry name" value="KUNITZ-TYPE PROTEASE INHIBITOR-RELATED"/>
    <property type="match status" value="1"/>
</dbReference>
<dbReference type="PANTHER" id="PTHR10083:SF374">
    <property type="entry name" value="BPTI_KUNITZ INHIBITOR DOMAIN-CONTAINING PROTEIN"/>
    <property type="match status" value="1"/>
</dbReference>
<dbReference type="AlphaFoldDB" id="A0A7R9BZV6"/>
<dbReference type="EMBL" id="CAJPEX010009280">
    <property type="protein sequence ID" value="CAG0924842.1"/>
    <property type="molecule type" value="Genomic_DNA"/>
</dbReference>
<dbReference type="Proteomes" id="UP000678499">
    <property type="component" value="Unassembled WGS sequence"/>
</dbReference>
<name>A0A7R9BZV6_9CRUS</name>
<evidence type="ECO:0000256" key="1">
    <source>
        <dbReference type="ARBA" id="ARBA00022690"/>
    </source>
</evidence>
<dbReference type="Gene3D" id="4.10.410.10">
    <property type="entry name" value="Pancreatic trypsin inhibitor Kunitz domain"/>
    <property type="match status" value="5"/>
</dbReference>
<dbReference type="FunFam" id="4.10.410.10:FF:000020">
    <property type="entry name" value="Collagen, type VI, alpha 3"/>
    <property type="match status" value="1"/>
</dbReference>
<dbReference type="InterPro" id="IPR002223">
    <property type="entry name" value="Kunitz_BPTI"/>
</dbReference>
<feature type="domain" description="BPTI/Kunitz inhibitor" evidence="4">
    <location>
        <begin position="198"/>
        <end position="248"/>
    </location>
</feature>
<dbReference type="InterPro" id="IPR050098">
    <property type="entry name" value="TFPI/VKTCI-like"/>
</dbReference>
<dbReference type="CDD" id="cd00109">
    <property type="entry name" value="Kunitz-type"/>
    <property type="match status" value="5"/>
</dbReference>
<protein>
    <recommendedName>
        <fullName evidence="4">BPTI/Kunitz inhibitor domain-containing protein</fullName>
    </recommendedName>
</protein>
<keyword evidence="1" id="KW-0646">Protease inhibitor</keyword>
<evidence type="ECO:0000256" key="2">
    <source>
        <dbReference type="ARBA" id="ARBA00022900"/>
    </source>
</evidence>
<dbReference type="GO" id="GO:0004867">
    <property type="term" value="F:serine-type endopeptidase inhibitor activity"/>
    <property type="evidence" value="ECO:0007669"/>
    <property type="project" value="UniProtKB-KW"/>
</dbReference>
<feature type="domain" description="BPTI/Kunitz inhibitor" evidence="4">
    <location>
        <begin position="435"/>
        <end position="485"/>
    </location>
</feature>
<keyword evidence="6" id="KW-1185">Reference proteome</keyword>